<accession>A0AAN9DZS7</accession>
<gene>
    <name evidence="1" type="ORF">RIF29_38702</name>
</gene>
<protein>
    <submittedName>
        <fullName evidence="1">Uncharacterized protein</fullName>
    </submittedName>
</protein>
<dbReference type="Proteomes" id="UP001372338">
    <property type="component" value="Unassembled WGS sequence"/>
</dbReference>
<sequence length="116" mass="12633">MADLAGGGKRRSCEGGASRKRAFASPHHFSKHAFLVVVDLSLKATSQSLKATTKSQVVSSAHEPLSLLSLFHSFSQILFSNPNHHASLFEALPPQALYSLPFHSSTIHLLWLPICK</sequence>
<comment type="caution">
    <text evidence="1">The sequence shown here is derived from an EMBL/GenBank/DDBJ whole genome shotgun (WGS) entry which is preliminary data.</text>
</comment>
<organism evidence="1 2">
    <name type="scientific">Crotalaria pallida</name>
    <name type="common">Smooth rattlebox</name>
    <name type="synonym">Crotalaria striata</name>
    <dbReference type="NCBI Taxonomy" id="3830"/>
    <lineage>
        <taxon>Eukaryota</taxon>
        <taxon>Viridiplantae</taxon>
        <taxon>Streptophyta</taxon>
        <taxon>Embryophyta</taxon>
        <taxon>Tracheophyta</taxon>
        <taxon>Spermatophyta</taxon>
        <taxon>Magnoliopsida</taxon>
        <taxon>eudicotyledons</taxon>
        <taxon>Gunneridae</taxon>
        <taxon>Pentapetalae</taxon>
        <taxon>rosids</taxon>
        <taxon>fabids</taxon>
        <taxon>Fabales</taxon>
        <taxon>Fabaceae</taxon>
        <taxon>Papilionoideae</taxon>
        <taxon>50 kb inversion clade</taxon>
        <taxon>genistoids sensu lato</taxon>
        <taxon>core genistoids</taxon>
        <taxon>Crotalarieae</taxon>
        <taxon>Crotalaria</taxon>
    </lineage>
</organism>
<evidence type="ECO:0000313" key="1">
    <source>
        <dbReference type="EMBL" id="KAK7243889.1"/>
    </source>
</evidence>
<proteinExistence type="predicted"/>
<dbReference type="AlphaFoldDB" id="A0AAN9DZS7"/>
<reference evidence="1 2" key="1">
    <citation type="submission" date="2024-01" db="EMBL/GenBank/DDBJ databases">
        <title>The genomes of 5 underutilized Papilionoideae crops provide insights into root nodulation and disease resistanc.</title>
        <authorList>
            <person name="Yuan L."/>
        </authorList>
    </citation>
    <scope>NUCLEOTIDE SEQUENCE [LARGE SCALE GENOMIC DNA]</scope>
    <source>
        <strain evidence="1">ZHUSHIDOU_FW_LH</strain>
        <tissue evidence="1">Leaf</tissue>
    </source>
</reference>
<evidence type="ECO:0000313" key="2">
    <source>
        <dbReference type="Proteomes" id="UP001372338"/>
    </source>
</evidence>
<dbReference type="EMBL" id="JAYWIO010000008">
    <property type="protein sequence ID" value="KAK7243889.1"/>
    <property type="molecule type" value="Genomic_DNA"/>
</dbReference>
<keyword evidence="2" id="KW-1185">Reference proteome</keyword>
<name>A0AAN9DZS7_CROPI</name>